<dbReference type="Proteomes" id="UP000018208">
    <property type="component" value="Unassembled WGS sequence"/>
</dbReference>
<keyword evidence="3" id="KW-1185">Reference proteome</keyword>
<gene>
    <name evidence="1" type="ORF">SS50377_11691</name>
    <name evidence="2" type="ORF">SS50377_20569</name>
</gene>
<accession>V6LVC4</accession>
<reference evidence="2" key="2">
    <citation type="submission" date="2020-12" db="EMBL/GenBank/DDBJ databases">
        <title>New Spironucleus salmonicida genome in near-complete chromosomes.</title>
        <authorList>
            <person name="Xu F."/>
            <person name="Kurt Z."/>
            <person name="Jimenez-Gonzalez A."/>
            <person name="Astvaldsson A."/>
            <person name="Andersson J.O."/>
            <person name="Svard S.G."/>
        </authorList>
    </citation>
    <scope>NUCLEOTIDE SEQUENCE</scope>
    <source>
        <strain evidence="2">ATCC 50377</strain>
    </source>
</reference>
<dbReference type="VEuPathDB" id="GiardiaDB:SS50377_20569"/>
<dbReference type="AlphaFoldDB" id="V6LVC4"/>
<dbReference type="EMBL" id="KI545999">
    <property type="protein sequence ID" value="EST48173.1"/>
    <property type="molecule type" value="Genomic_DNA"/>
</dbReference>
<sequence>MDAEAILASTYTLLSQNGLQLTREQTILIHNALSQQKFDLFSKMFDLDLTKQFYALKLTNDNVLFHQTQPLYTTDNYPVSDSCTNAIFVQKTSIQDVVQDLIHAGQIQSLVQSNDGVCCHFFEPLSAKIFTLAFSEIYTIQFVNLNQKPMAPQEHQITRSNVFLEIQINRTSQVPFLDSIRGMLEISQLLNVYSDARDHGVVNFAQLADSISFLKSETVTQKRVTCTRMKTQEFVNKFPTIKKIWSFQ</sequence>
<protein>
    <submittedName>
        <fullName evidence="1">Uncharacterized protein</fullName>
    </submittedName>
</protein>
<dbReference type="EMBL" id="AUWU02000001">
    <property type="protein sequence ID" value="KAH0577218.1"/>
    <property type="molecule type" value="Genomic_DNA"/>
</dbReference>
<proteinExistence type="predicted"/>
<evidence type="ECO:0000313" key="2">
    <source>
        <dbReference type="EMBL" id="KAH0577218.1"/>
    </source>
</evidence>
<evidence type="ECO:0000313" key="1">
    <source>
        <dbReference type="EMBL" id="EST48173.1"/>
    </source>
</evidence>
<name>V6LVC4_9EUKA</name>
<evidence type="ECO:0000313" key="3">
    <source>
        <dbReference type="Proteomes" id="UP000018208"/>
    </source>
</evidence>
<organism evidence="1">
    <name type="scientific">Spironucleus salmonicida</name>
    <dbReference type="NCBI Taxonomy" id="348837"/>
    <lineage>
        <taxon>Eukaryota</taxon>
        <taxon>Metamonada</taxon>
        <taxon>Diplomonadida</taxon>
        <taxon>Hexamitidae</taxon>
        <taxon>Hexamitinae</taxon>
        <taxon>Spironucleus</taxon>
    </lineage>
</organism>
<reference evidence="1 2" key="1">
    <citation type="journal article" date="2014" name="PLoS Genet.">
        <title>The Genome of Spironucleus salmonicida Highlights a Fish Pathogen Adapted to Fluctuating Environments.</title>
        <authorList>
            <person name="Xu F."/>
            <person name="Jerlstrom-Hultqvist J."/>
            <person name="Einarsson E."/>
            <person name="Astvaldsson A."/>
            <person name="Svard S.G."/>
            <person name="Andersson J.O."/>
        </authorList>
    </citation>
    <scope>NUCLEOTIDE SEQUENCE</scope>
    <source>
        <strain evidence="2">ATCC 50377</strain>
    </source>
</reference>